<name>A0A1J6JUA7_NICAT</name>
<organism evidence="2 3">
    <name type="scientific">Nicotiana attenuata</name>
    <name type="common">Coyote tobacco</name>
    <dbReference type="NCBI Taxonomy" id="49451"/>
    <lineage>
        <taxon>Eukaryota</taxon>
        <taxon>Viridiplantae</taxon>
        <taxon>Streptophyta</taxon>
        <taxon>Embryophyta</taxon>
        <taxon>Tracheophyta</taxon>
        <taxon>Spermatophyta</taxon>
        <taxon>Magnoliopsida</taxon>
        <taxon>eudicotyledons</taxon>
        <taxon>Gunneridae</taxon>
        <taxon>Pentapetalae</taxon>
        <taxon>asterids</taxon>
        <taxon>lamiids</taxon>
        <taxon>Solanales</taxon>
        <taxon>Solanaceae</taxon>
        <taxon>Nicotianoideae</taxon>
        <taxon>Nicotianeae</taxon>
        <taxon>Nicotiana</taxon>
    </lineage>
</organism>
<accession>A0A1J6JUA7</accession>
<dbReference type="EMBL" id="MJEQ01004942">
    <property type="protein sequence ID" value="OIT20758.1"/>
    <property type="molecule type" value="Genomic_DNA"/>
</dbReference>
<dbReference type="Proteomes" id="UP000187609">
    <property type="component" value="Unassembled WGS sequence"/>
</dbReference>
<keyword evidence="1" id="KW-0812">Transmembrane</keyword>
<proteinExistence type="predicted"/>
<gene>
    <name evidence="2" type="ORF">A4A49_38985</name>
</gene>
<dbReference type="AlphaFoldDB" id="A0A1J6JUA7"/>
<keyword evidence="1" id="KW-0472">Membrane</keyword>
<feature type="transmembrane region" description="Helical" evidence="1">
    <location>
        <begin position="12"/>
        <end position="28"/>
    </location>
</feature>
<evidence type="ECO:0000256" key="1">
    <source>
        <dbReference type="SAM" id="Phobius"/>
    </source>
</evidence>
<feature type="transmembrane region" description="Helical" evidence="1">
    <location>
        <begin position="48"/>
        <end position="67"/>
    </location>
</feature>
<dbReference type="Gramene" id="OIT20758">
    <property type="protein sequence ID" value="OIT20758"/>
    <property type="gene ID" value="A4A49_38985"/>
</dbReference>
<reference evidence="2" key="1">
    <citation type="submission" date="2016-11" db="EMBL/GenBank/DDBJ databases">
        <title>The genome of Nicotiana attenuata.</title>
        <authorList>
            <person name="Xu S."/>
            <person name="Brockmoeller T."/>
            <person name="Gaquerel E."/>
            <person name="Navarro A."/>
            <person name="Kuhl H."/>
            <person name="Gase K."/>
            <person name="Ling Z."/>
            <person name="Zhou W."/>
            <person name="Kreitzer C."/>
            <person name="Stanke M."/>
            <person name="Tang H."/>
            <person name="Lyons E."/>
            <person name="Pandey P."/>
            <person name="Pandey S.P."/>
            <person name="Timmermann B."/>
            <person name="Baldwin I.T."/>
        </authorList>
    </citation>
    <scope>NUCLEOTIDE SEQUENCE [LARGE SCALE GENOMIC DNA]</scope>
    <source>
        <strain evidence="2">UT</strain>
    </source>
</reference>
<keyword evidence="1" id="KW-1133">Transmembrane helix</keyword>
<comment type="caution">
    <text evidence="2">The sequence shown here is derived from an EMBL/GenBank/DDBJ whole genome shotgun (WGS) entry which is preliminary data.</text>
</comment>
<protein>
    <submittedName>
        <fullName evidence="2">Uncharacterized protein</fullName>
    </submittedName>
</protein>
<evidence type="ECO:0000313" key="3">
    <source>
        <dbReference type="Proteomes" id="UP000187609"/>
    </source>
</evidence>
<keyword evidence="3" id="KW-1185">Reference proteome</keyword>
<sequence length="76" mass="8814">MKKSKSVFSIKVGFPHLLLVFAFRLYLMSCLAPSRNFPFAPSRNFPRAPSRSFFFLPFGPLLGLWIYQKYSIGHKI</sequence>
<evidence type="ECO:0000313" key="2">
    <source>
        <dbReference type="EMBL" id="OIT20758.1"/>
    </source>
</evidence>